<evidence type="ECO:0000313" key="3">
    <source>
        <dbReference type="Proteomes" id="UP001596086"/>
    </source>
</evidence>
<keyword evidence="3" id="KW-1185">Reference proteome</keyword>
<organism evidence="2 3">
    <name type="scientific">Massilia aerilata</name>
    <dbReference type="NCBI Taxonomy" id="453817"/>
    <lineage>
        <taxon>Bacteria</taxon>
        <taxon>Pseudomonadati</taxon>
        <taxon>Pseudomonadota</taxon>
        <taxon>Betaproteobacteria</taxon>
        <taxon>Burkholderiales</taxon>
        <taxon>Oxalobacteraceae</taxon>
        <taxon>Telluria group</taxon>
        <taxon>Massilia</taxon>
    </lineage>
</organism>
<name>A0ABW0S6V5_9BURK</name>
<dbReference type="RefSeq" id="WP_379777630.1">
    <property type="nucleotide sequence ID" value="NZ_JBHSMZ010000026.1"/>
</dbReference>
<dbReference type="Proteomes" id="UP001596086">
    <property type="component" value="Unassembled WGS sequence"/>
</dbReference>
<feature type="region of interest" description="Disordered" evidence="1">
    <location>
        <begin position="384"/>
        <end position="403"/>
    </location>
</feature>
<sequence>MRKHVSTGRPMGMEIVLRPASSGNGDALIVERIEVGPALKKSRVGKLHGRPYPVQVRNQGAFDAWKQALGSGQEWTRWADPEATCWSIRQEIQQQLNDMRAGKHGSMEAEAQAQVDARLQAISISANLKYELQKGAVIEATPALETLLLNSDMDLELPMKMVAPPYPAQYLKFGPEAARHLKVPDSDLPDRQFDGVFCFFTPPSSCEGDGIKWTLELIFISQRQDCFSGHVSLLGDTERDDKPLGEWLNRVLDTAKGRSAETFYKPMYAAVSYVVKVFLYMALRQARSIEHREFDEAMRRIAGLGVKKRARLLQRAESLYNGIRVGPDDLPQESAAHEGGGTVAPHWRRGHFRMQACGVGKVERKLIFVAPMLIHASQLQGDIPAPKPYRAGGTRGSERPIGL</sequence>
<comment type="caution">
    <text evidence="2">The sequence shown here is derived from an EMBL/GenBank/DDBJ whole genome shotgun (WGS) entry which is preliminary data.</text>
</comment>
<dbReference type="EMBL" id="JBHSMZ010000026">
    <property type="protein sequence ID" value="MFC5552306.1"/>
    <property type="molecule type" value="Genomic_DNA"/>
</dbReference>
<protein>
    <submittedName>
        <fullName evidence="2">Uncharacterized protein</fullName>
    </submittedName>
</protein>
<evidence type="ECO:0000256" key="1">
    <source>
        <dbReference type="SAM" id="MobiDB-lite"/>
    </source>
</evidence>
<reference evidence="3" key="1">
    <citation type="journal article" date="2019" name="Int. J. Syst. Evol. Microbiol.">
        <title>The Global Catalogue of Microorganisms (GCM) 10K type strain sequencing project: providing services to taxonomists for standard genome sequencing and annotation.</title>
        <authorList>
            <consortium name="The Broad Institute Genomics Platform"/>
            <consortium name="The Broad Institute Genome Sequencing Center for Infectious Disease"/>
            <person name="Wu L."/>
            <person name="Ma J."/>
        </authorList>
    </citation>
    <scope>NUCLEOTIDE SEQUENCE [LARGE SCALE GENOMIC DNA]</scope>
    <source>
        <strain evidence="3">CGMCC 4.5798</strain>
    </source>
</reference>
<dbReference type="Pfam" id="PF26125">
    <property type="entry name" value="AcrVA2-like"/>
    <property type="match status" value="1"/>
</dbReference>
<evidence type="ECO:0000313" key="2">
    <source>
        <dbReference type="EMBL" id="MFC5552306.1"/>
    </source>
</evidence>
<accession>A0ABW0S6V5</accession>
<dbReference type="InterPro" id="IPR058915">
    <property type="entry name" value="AcrVA2-like"/>
</dbReference>
<gene>
    <name evidence="2" type="ORF">ACFPO9_27640</name>
</gene>
<proteinExistence type="predicted"/>